<dbReference type="EMBL" id="FUXU01000025">
    <property type="protein sequence ID" value="SKA55042.1"/>
    <property type="molecule type" value="Genomic_DNA"/>
</dbReference>
<dbReference type="Proteomes" id="UP000190162">
    <property type="component" value="Unassembled WGS sequence"/>
</dbReference>
<dbReference type="Pfam" id="PF04269">
    <property type="entry name" value="DUF440"/>
    <property type="match status" value="1"/>
</dbReference>
<dbReference type="AlphaFoldDB" id="A0A1T4UQN2"/>
<sequence length="113" mass="13063">MNHSVTIMETSLLSIDETLEIAFDIFYEMAEDNLDYDDLLAYQARFDEDGAGIALEALEDWEGHVGFDVDRDVFIEVRIGLATDDSLNDVLLRMLISRDPEQKFCHMLWKRAE</sequence>
<protein>
    <recommendedName>
        <fullName evidence="3">DsDNA-mimic protein</fullName>
    </recommendedName>
</protein>
<reference evidence="2" key="1">
    <citation type="submission" date="2017-02" db="EMBL/GenBank/DDBJ databases">
        <authorList>
            <person name="Varghese N."/>
            <person name="Submissions S."/>
        </authorList>
    </citation>
    <scope>NUCLEOTIDE SEQUENCE [LARGE SCALE GENOMIC DNA]</scope>
    <source>
        <strain evidence="2">DSM 22720</strain>
    </source>
</reference>
<gene>
    <name evidence="1" type="ORF">SAMN02745132_02256</name>
</gene>
<evidence type="ECO:0000313" key="1">
    <source>
        <dbReference type="EMBL" id="SKA55042.1"/>
    </source>
</evidence>
<evidence type="ECO:0008006" key="3">
    <source>
        <dbReference type="Google" id="ProtNLM"/>
    </source>
</evidence>
<evidence type="ECO:0000313" key="2">
    <source>
        <dbReference type="Proteomes" id="UP000190162"/>
    </source>
</evidence>
<dbReference type="InterPro" id="IPR007376">
    <property type="entry name" value="dsDNA_mimic_put"/>
</dbReference>
<keyword evidence="2" id="KW-1185">Reference proteome</keyword>
<proteinExistence type="predicted"/>
<dbReference type="Gene3D" id="3.10.450.140">
    <property type="entry name" value="dsDNA mimic, putative"/>
    <property type="match status" value="1"/>
</dbReference>
<dbReference type="PIRSF" id="PIRSF004916">
    <property type="entry name" value="UCP004916"/>
    <property type="match status" value="1"/>
</dbReference>
<accession>A0A1T4UQN2</accession>
<dbReference type="InterPro" id="IPR036763">
    <property type="entry name" value="Put_dsDNA_mimic_sf"/>
</dbReference>
<organism evidence="1 2">
    <name type="scientific">Enterovibrio nigricans DSM 22720</name>
    <dbReference type="NCBI Taxonomy" id="1121868"/>
    <lineage>
        <taxon>Bacteria</taxon>
        <taxon>Pseudomonadati</taxon>
        <taxon>Pseudomonadota</taxon>
        <taxon>Gammaproteobacteria</taxon>
        <taxon>Vibrionales</taxon>
        <taxon>Vibrionaceae</taxon>
        <taxon>Enterovibrio</taxon>
    </lineage>
</organism>
<name>A0A1T4UQN2_9GAMM</name>
<dbReference type="SUPFAM" id="SSF102816">
    <property type="entry name" value="Putative dsDNA mimic"/>
    <property type="match status" value="1"/>
</dbReference>
<dbReference type="NCBIfam" id="NF003469">
    <property type="entry name" value="PRK05094.1"/>
    <property type="match status" value="1"/>
</dbReference>